<dbReference type="InterPro" id="IPR029032">
    <property type="entry name" value="AhpD-like"/>
</dbReference>
<dbReference type="EMBL" id="JAPNNL010000018">
    <property type="protein sequence ID" value="MDA0633243.1"/>
    <property type="molecule type" value="Genomic_DNA"/>
</dbReference>
<evidence type="ECO:0000313" key="2">
    <source>
        <dbReference type="EMBL" id="MDA0633243.1"/>
    </source>
</evidence>
<accession>A0ABT4S868</accession>
<dbReference type="Proteomes" id="UP001144036">
    <property type="component" value="Unassembled WGS sequence"/>
</dbReference>
<name>A0ABT4S868_9ACTN</name>
<protein>
    <submittedName>
        <fullName evidence="2">Carboxymuconolactone decarboxylase family protein</fullName>
    </submittedName>
</protein>
<dbReference type="RefSeq" id="WP_270154043.1">
    <property type="nucleotide sequence ID" value="NZ_JAPNNL010000018.1"/>
</dbReference>
<dbReference type="InterPro" id="IPR052512">
    <property type="entry name" value="4CMD/NDH-1_regulator"/>
</dbReference>
<feature type="domain" description="Carboxymuconolactone decarboxylase-like" evidence="1">
    <location>
        <begin position="17"/>
        <end position="88"/>
    </location>
</feature>
<keyword evidence="3" id="KW-1185">Reference proteome</keyword>
<evidence type="ECO:0000259" key="1">
    <source>
        <dbReference type="Pfam" id="PF02627"/>
    </source>
</evidence>
<organism evidence="2 3">
    <name type="scientific">Nonomuraea corallina</name>
    <dbReference type="NCBI Taxonomy" id="2989783"/>
    <lineage>
        <taxon>Bacteria</taxon>
        <taxon>Bacillati</taxon>
        <taxon>Actinomycetota</taxon>
        <taxon>Actinomycetes</taxon>
        <taxon>Streptosporangiales</taxon>
        <taxon>Streptosporangiaceae</taxon>
        <taxon>Nonomuraea</taxon>
    </lineage>
</organism>
<reference evidence="2" key="1">
    <citation type="submission" date="2022-11" db="EMBL/GenBank/DDBJ databases">
        <title>Nonomuraea corallina sp. nov., a new species of the genus Nonomuraea isolated from sea side sediment in Thai sea.</title>
        <authorList>
            <person name="Ngamcharungchit C."/>
            <person name="Matsumoto A."/>
            <person name="Suriyachadkun C."/>
            <person name="Panbangred W."/>
            <person name="Inahashi Y."/>
            <person name="Intra B."/>
        </authorList>
    </citation>
    <scope>NUCLEOTIDE SEQUENCE</scope>
    <source>
        <strain evidence="2">MCN248</strain>
    </source>
</reference>
<dbReference type="SUPFAM" id="SSF69118">
    <property type="entry name" value="AhpD-like"/>
    <property type="match status" value="1"/>
</dbReference>
<dbReference type="Gene3D" id="1.20.1290.10">
    <property type="entry name" value="AhpD-like"/>
    <property type="match status" value="1"/>
</dbReference>
<dbReference type="Pfam" id="PF02627">
    <property type="entry name" value="CMD"/>
    <property type="match status" value="1"/>
</dbReference>
<proteinExistence type="predicted"/>
<dbReference type="PANTHER" id="PTHR33570:SF2">
    <property type="entry name" value="CARBOXYMUCONOLACTONE DECARBOXYLASE-LIKE DOMAIN-CONTAINING PROTEIN"/>
    <property type="match status" value="1"/>
</dbReference>
<dbReference type="InterPro" id="IPR003779">
    <property type="entry name" value="CMD-like"/>
</dbReference>
<gene>
    <name evidence="2" type="ORF">OUY22_07405</name>
</gene>
<sequence length="114" mass="12918">MTEPAGPATETVDSYGMTAERAFADLWSRETLTFRERRLILIGLLVGQGLDDQVTLQLDAALRTGDLDETELREIVVFLTHYAGWARGTRLNNQVEDLAERVRRDRSDRRNPTG</sequence>
<comment type="caution">
    <text evidence="2">The sequence shown here is derived from an EMBL/GenBank/DDBJ whole genome shotgun (WGS) entry which is preliminary data.</text>
</comment>
<dbReference type="PANTHER" id="PTHR33570">
    <property type="entry name" value="4-CARBOXYMUCONOLACTONE DECARBOXYLASE FAMILY PROTEIN"/>
    <property type="match status" value="1"/>
</dbReference>
<evidence type="ECO:0000313" key="3">
    <source>
        <dbReference type="Proteomes" id="UP001144036"/>
    </source>
</evidence>